<protein>
    <submittedName>
        <fullName evidence="2">Uncharacterized protein</fullName>
    </submittedName>
</protein>
<name>A0AAW8FQH6_9ACTN</name>
<accession>A0AAW8FQH6</accession>
<evidence type="ECO:0000313" key="3">
    <source>
        <dbReference type="Proteomes" id="UP001234216"/>
    </source>
</evidence>
<feature type="compositionally biased region" description="Polar residues" evidence="1">
    <location>
        <begin position="121"/>
        <end position="130"/>
    </location>
</feature>
<dbReference type="Proteomes" id="UP001234216">
    <property type="component" value="Unassembled WGS sequence"/>
</dbReference>
<proteinExistence type="predicted"/>
<dbReference type="AlphaFoldDB" id="A0AAW8FQH6"/>
<evidence type="ECO:0000313" key="2">
    <source>
        <dbReference type="EMBL" id="MDQ0912193.1"/>
    </source>
</evidence>
<organism evidence="2 3">
    <name type="scientific">Streptomyces canus</name>
    <dbReference type="NCBI Taxonomy" id="58343"/>
    <lineage>
        <taxon>Bacteria</taxon>
        <taxon>Bacillati</taxon>
        <taxon>Actinomycetota</taxon>
        <taxon>Actinomycetes</taxon>
        <taxon>Kitasatosporales</taxon>
        <taxon>Streptomycetaceae</taxon>
        <taxon>Streptomyces</taxon>
        <taxon>Streptomyces aurantiacus group</taxon>
    </lineage>
</organism>
<dbReference type="EMBL" id="JAUSZV010000005">
    <property type="protein sequence ID" value="MDQ0912193.1"/>
    <property type="molecule type" value="Genomic_DNA"/>
</dbReference>
<feature type="region of interest" description="Disordered" evidence="1">
    <location>
        <begin position="12"/>
        <end position="159"/>
    </location>
</feature>
<comment type="caution">
    <text evidence="2">The sequence shown here is derived from an EMBL/GenBank/DDBJ whole genome shotgun (WGS) entry which is preliminary data.</text>
</comment>
<reference evidence="2" key="1">
    <citation type="submission" date="2023-07" db="EMBL/GenBank/DDBJ databases">
        <title>Comparative genomics of wheat-associated soil bacteria to identify genetic determinants of phenazine resistance.</title>
        <authorList>
            <person name="Mouncey N."/>
        </authorList>
    </citation>
    <scope>NUCLEOTIDE SEQUENCE</scope>
    <source>
        <strain evidence="2">V4I22</strain>
    </source>
</reference>
<sequence>MRDQVLHDLVDAALESGPGRSRRTPSGCTARSPGPTSGSVGYGRARRRGRATGATPRRVDGVRPWRWASSRRPGRPAGASPSCWRRAAGPGWDGRVGAPRRPRRSACGGPSYRTGSGPHTARQTSMISSRTRPRSAKGPTPAAAYSSVDQPVPRPATTRPSLAASNVARDLASWNGPCSGATRKLVPSSARSVPATTGASVTTASGTPRYWPGHGDFLHPAEALRRGGREQGAFVDPETLCTLLCVGSHRAVHRPT</sequence>
<feature type="compositionally biased region" description="Polar residues" evidence="1">
    <location>
        <begin position="24"/>
        <end position="39"/>
    </location>
</feature>
<evidence type="ECO:0000256" key="1">
    <source>
        <dbReference type="SAM" id="MobiDB-lite"/>
    </source>
</evidence>
<gene>
    <name evidence="2" type="ORF">QFZ22_008178</name>
</gene>